<dbReference type="GeneID" id="108667566"/>
<accession>A0A8B7N863</accession>
<evidence type="ECO:0000313" key="2">
    <source>
        <dbReference type="RefSeq" id="XP_018010097.2"/>
    </source>
</evidence>
<dbReference type="KEGG" id="hazt:108667566"/>
<protein>
    <submittedName>
        <fullName evidence="2">Uncharacterized protein LOC108667566</fullName>
    </submittedName>
</protein>
<organism evidence="1 2">
    <name type="scientific">Hyalella azteca</name>
    <name type="common">Amphipod</name>
    <dbReference type="NCBI Taxonomy" id="294128"/>
    <lineage>
        <taxon>Eukaryota</taxon>
        <taxon>Metazoa</taxon>
        <taxon>Ecdysozoa</taxon>
        <taxon>Arthropoda</taxon>
        <taxon>Crustacea</taxon>
        <taxon>Multicrustacea</taxon>
        <taxon>Malacostraca</taxon>
        <taxon>Eumalacostraca</taxon>
        <taxon>Peracarida</taxon>
        <taxon>Amphipoda</taxon>
        <taxon>Senticaudata</taxon>
        <taxon>Talitrida</taxon>
        <taxon>Talitroidea</taxon>
        <taxon>Hyalellidae</taxon>
        <taxon>Hyalella</taxon>
    </lineage>
</organism>
<proteinExistence type="predicted"/>
<keyword evidence="1" id="KW-1185">Reference proteome</keyword>
<sequence>MKKISSIEIKSILKELMKSNVLAEENNLLLKDLRKRNQISNSKPASPSLIPAPAAASTIEELELLSSTNITRYLAQCEEPSVGSTLRRMLKSLLTRELAMQMSFTGLNSKRQKTKIAFKTHGAYTMILRALSLTSPSHWSIRGRPHDHEYSAQRWRL</sequence>
<dbReference type="RefSeq" id="XP_018010097.2">
    <property type="nucleotide sequence ID" value="XM_018154608.2"/>
</dbReference>
<name>A0A8B7N863_HYAAZ</name>
<dbReference type="Proteomes" id="UP000694843">
    <property type="component" value="Unplaced"/>
</dbReference>
<gene>
    <name evidence="2" type="primary">LOC108667566</name>
</gene>
<dbReference type="AlphaFoldDB" id="A0A8B7N863"/>
<reference evidence="2" key="1">
    <citation type="submission" date="2025-08" db="UniProtKB">
        <authorList>
            <consortium name="RefSeq"/>
        </authorList>
    </citation>
    <scope>IDENTIFICATION</scope>
    <source>
        <tissue evidence="2">Whole organism</tissue>
    </source>
</reference>
<evidence type="ECO:0000313" key="1">
    <source>
        <dbReference type="Proteomes" id="UP000694843"/>
    </source>
</evidence>